<evidence type="ECO:0000313" key="4">
    <source>
        <dbReference type="Proteomes" id="UP000605259"/>
    </source>
</evidence>
<evidence type="ECO:0008006" key="5">
    <source>
        <dbReference type="Google" id="ProtNLM"/>
    </source>
</evidence>
<dbReference type="Proteomes" id="UP000605259">
    <property type="component" value="Unassembled WGS sequence"/>
</dbReference>
<feature type="region of interest" description="Disordered" evidence="1">
    <location>
        <begin position="164"/>
        <end position="198"/>
    </location>
</feature>
<dbReference type="RefSeq" id="WP_188389178.1">
    <property type="nucleotide sequence ID" value="NZ_BMFK01000002.1"/>
</dbReference>
<reference evidence="3" key="1">
    <citation type="journal article" date="2014" name="Int. J. Syst. Evol. Microbiol.">
        <title>Complete genome sequence of Corynebacterium casei LMG S-19264T (=DSM 44701T), isolated from a smear-ripened cheese.</title>
        <authorList>
            <consortium name="US DOE Joint Genome Institute (JGI-PGF)"/>
            <person name="Walter F."/>
            <person name="Albersmeier A."/>
            <person name="Kalinowski J."/>
            <person name="Ruckert C."/>
        </authorList>
    </citation>
    <scope>NUCLEOTIDE SEQUENCE</scope>
    <source>
        <strain evidence="3">CGMCC 1.12698</strain>
    </source>
</reference>
<accession>A0A917EQY5</accession>
<evidence type="ECO:0000256" key="2">
    <source>
        <dbReference type="SAM" id="Phobius"/>
    </source>
</evidence>
<proteinExistence type="predicted"/>
<keyword evidence="2" id="KW-0472">Membrane</keyword>
<protein>
    <recommendedName>
        <fullName evidence="5">LPXTG cell wall anchor domain-containing protein</fullName>
    </recommendedName>
</protein>
<name>A0A917EQY5_9BACI</name>
<feature type="compositionally biased region" description="Low complexity" evidence="1">
    <location>
        <begin position="164"/>
        <end position="185"/>
    </location>
</feature>
<reference evidence="3" key="2">
    <citation type="submission" date="2020-09" db="EMBL/GenBank/DDBJ databases">
        <authorList>
            <person name="Sun Q."/>
            <person name="Zhou Y."/>
        </authorList>
    </citation>
    <scope>NUCLEOTIDE SEQUENCE</scope>
    <source>
        <strain evidence="3">CGMCC 1.12698</strain>
    </source>
</reference>
<feature type="transmembrane region" description="Helical" evidence="2">
    <location>
        <begin position="207"/>
        <end position="229"/>
    </location>
</feature>
<keyword evidence="2" id="KW-0812">Transmembrane</keyword>
<dbReference type="AlphaFoldDB" id="A0A917EQY5"/>
<organism evidence="3 4">
    <name type="scientific">Priestia taiwanensis</name>
    <dbReference type="NCBI Taxonomy" id="1347902"/>
    <lineage>
        <taxon>Bacteria</taxon>
        <taxon>Bacillati</taxon>
        <taxon>Bacillota</taxon>
        <taxon>Bacilli</taxon>
        <taxon>Bacillales</taxon>
        <taxon>Bacillaceae</taxon>
        <taxon>Priestia</taxon>
    </lineage>
</organism>
<evidence type="ECO:0000313" key="3">
    <source>
        <dbReference type="EMBL" id="GGE77464.1"/>
    </source>
</evidence>
<comment type="caution">
    <text evidence="3">The sequence shown here is derived from an EMBL/GenBank/DDBJ whole genome shotgun (WGS) entry which is preliminary data.</text>
</comment>
<gene>
    <name evidence="3" type="ORF">GCM10007140_28910</name>
</gene>
<keyword evidence="2" id="KW-1133">Transmembrane helix</keyword>
<dbReference type="EMBL" id="BMFK01000002">
    <property type="protein sequence ID" value="GGE77464.1"/>
    <property type="molecule type" value="Genomic_DNA"/>
</dbReference>
<evidence type="ECO:0000256" key="1">
    <source>
        <dbReference type="SAM" id="MobiDB-lite"/>
    </source>
</evidence>
<keyword evidence="4" id="KW-1185">Reference proteome</keyword>
<sequence length="240" mass="26853">MKKRKAVMLFLSIYLVVASVFGIFFQVNEAGATKLNVDLNLSGVDKDGVLFKAENWKPGDWMTRTLKVQNNGSENILYMMKIEDIVDDKGLLKEYNLKISDRNGIIFNERVTTSKEFPLRPLKLGASEDLTFRVDFIESNQNQNYLQKAAGAVKFVFYAKADLTNPTDPTTPPDGNNEPDSGGNKPKPDKGKGSMTNLPATGEVETYLPFIGGTLITAAFIWLLVLLLYRKYKNEPAEQE</sequence>